<sequence length="332" mass="37873">MSHRALVAEHQPNGKFNIYHSRNGAEDIQLLDELRESLNVHGQVDWESLTGSTVPEMMHRLPSAEEEPGHTVETADTGNVVEPHPVATNLRRKELLMVKDLLQYEVLYVVEDGDVEAYWLTWTYPDVVRPLHRHVDIDVYDPADVPETSADLASYFEDDEPIQRISDFESGWLANDLAREVVKEYHRWIYELHLLAVRKFEQRVDENLNGVAQVLSTPEYWVSFRTDENDALVPQTHLSVLPIRIESPANASSERIRDAAARTRFSIGAGLNAAESVSEEEVQKAHFEALMEIIDTHVDRVAPEFIPGDAGTLIEEYQHAPSHRDVQDIWKN</sequence>
<comment type="caution">
    <text evidence="1">The sequence shown here is derived from an EMBL/GenBank/DDBJ whole genome shotgun (WGS) entry which is preliminary data.</text>
</comment>
<keyword evidence="2" id="KW-1185">Reference proteome</keyword>
<dbReference type="Proteomes" id="UP001321047">
    <property type="component" value="Unassembled WGS sequence"/>
</dbReference>
<organism evidence="1 2">
    <name type="scientific">Natronosalvus hydrolyticus</name>
    <dbReference type="NCBI Taxonomy" id="2979988"/>
    <lineage>
        <taxon>Archaea</taxon>
        <taxon>Methanobacteriati</taxon>
        <taxon>Methanobacteriota</taxon>
        <taxon>Stenosarchaea group</taxon>
        <taxon>Halobacteria</taxon>
        <taxon>Halobacteriales</taxon>
        <taxon>Natrialbaceae</taxon>
        <taxon>Natronosalvus</taxon>
    </lineage>
</organism>
<accession>A0AAP2Z6A6</accession>
<evidence type="ECO:0000313" key="1">
    <source>
        <dbReference type="EMBL" id="MCU4750923.1"/>
    </source>
</evidence>
<name>A0AAP2Z6A6_9EURY</name>
<gene>
    <name evidence="1" type="ORF">OB919_02820</name>
</gene>
<dbReference type="Pfam" id="PF20509">
    <property type="entry name" value="DUF6735"/>
    <property type="match status" value="1"/>
</dbReference>
<dbReference type="InterPro" id="IPR046622">
    <property type="entry name" value="DUF6735"/>
</dbReference>
<reference evidence="1 2" key="1">
    <citation type="submission" date="2022-09" db="EMBL/GenBank/DDBJ databases">
        <title>Enrichment on poylsaccharides allowed isolation of novel metabolic and taxonomic groups of Haloarchaea.</title>
        <authorList>
            <person name="Sorokin D.Y."/>
            <person name="Elcheninov A.G."/>
            <person name="Khizhniak T.V."/>
            <person name="Kolganova T.V."/>
            <person name="Kublanov I.V."/>
        </authorList>
    </citation>
    <scope>NUCLEOTIDE SEQUENCE [LARGE SCALE GENOMIC DNA]</scope>
    <source>
        <strain evidence="1 2">AArc-curdl1</strain>
    </source>
</reference>
<protein>
    <submittedName>
        <fullName evidence="1">Uncharacterized protein</fullName>
    </submittedName>
</protein>
<dbReference type="AlphaFoldDB" id="A0AAP2Z6A6"/>
<dbReference type="EMBL" id="JAOPJZ010000001">
    <property type="protein sequence ID" value="MCU4750923.1"/>
    <property type="molecule type" value="Genomic_DNA"/>
</dbReference>
<evidence type="ECO:0000313" key="2">
    <source>
        <dbReference type="Proteomes" id="UP001321047"/>
    </source>
</evidence>
<proteinExistence type="predicted"/>
<dbReference type="RefSeq" id="WP_342806164.1">
    <property type="nucleotide sequence ID" value="NZ_JAOPJZ010000001.1"/>
</dbReference>